<dbReference type="AlphaFoldDB" id="A0A518K5Z8"/>
<proteinExistence type="predicted"/>
<organism evidence="2 3">
    <name type="scientific">Botrimarina mediterranea</name>
    <dbReference type="NCBI Taxonomy" id="2528022"/>
    <lineage>
        <taxon>Bacteria</taxon>
        <taxon>Pseudomonadati</taxon>
        <taxon>Planctomycetota</taxon>
        <taxon>Planctomycetia</taxon>
        <taxon>Pirellulales</taxon>
        <taxon>Lacipirellulaceae</taxon>
        <taxon>Botrimarina</taxon>
    </lineage>
</organism>
<keyword evidence="1" id="KW-0472">Membrane</keyword>
<sequence>MNTAALSSSRDLLAKGVIALCSIVGSSACAQSTLDLGLADYAELGNIGLRALPVLAELDLTGLGIQATIDWNNTLAPVTDGLLGQAIESTVTVDRFTDAIMPWLTFTASDQVGSSTSPFGLLNLTGIETGLSSFDTQIIALEAGLSDSIPEPDSEWYLAGATSLAARSQMETVRADAVTRLEELGMSAANVTEVQSKLSLFADRLMAGSNISYDVAGYIATLPGAYAVQDTVVNLVATSGDLAGLRAGQLATTRGRVDALTPLISTRQAELGTLVESIDYVLASGMLGSEWRTSVEPASLTGGVFAIRGSELSFSEAATEIVGPFSLGSVQFDNLVFPCPEVGACSFVTPGSFAGVATRTVDDPTLGEQTTIGVAQANFYYITIENVEGNPVASQDFVAIPSLGKYAWVPEELTVSFDVLASYNSPLRISGLASSDGQAGAVVDAPTLSDVSAMQDGDVVPGIGTGKVQVVSLVDTIASPTEKSFQLQDETGGITVFGSNSFIDGLLVGIEVGDYVIPVGFQKAKFNGLAEIVDGGGSGFGTSLLPTGESGGVSARMVGASDLQDYSEQAERLESTVVQLGSVRFLEEGVFAAGTNYVVTDGIAEATVRISTADIDLVGTRIPIGEISLTGVLSQFDSSNPAGGTAGRGYQLLLRNLSDVGVAVPEPTAASLIALLFFVGMFGFRNHTFVHSERLVAGDAMAAR</sequence>
<keyword evidence="1" id="KW-1133">Transmembrane helix</keyword>
<dbReference type="KEGG" id="bmei:Spa11_14070"/>
<evidence type="ECO:0000313" key="3">
    <source>
        <dbReference type="Proteomes" id="UP000316426"/>
    </source>
</evidence>
<dbReference type="EMBL" id="CP036349">
    <property type="protein sequence ID" value="QDV73211.1"/>
    <property type="molecule type" value="Genomic_DNA"/>
</dbReference>
<dbReference type="RefSeq" id="WP_145109804.1">
    <property type="nucleotide sequence ID" value="NZ_CP036349.1"/>
</dbReference>
<evidence type="ECO:0000256" key="1">
    <source>
        <dbReference type="SAM" id="Phobius"/>
    </source>
</evidence>
<accession>A0A518K5Z8</accession>
<reference evidence="2 3" key="1">
    <citation type="submission" date="2019-02" db="EMBL/GenBank/DDBJ databases">
        <title>Deep-cultivation of Planctomycetes and their phenomic and genomic characterization uncovers novel biology.</title>
        <authorList>
            <person name="Wiegand S."/>
            <person name="Jogler M."/>
            <person name="Boedeker C."/>
            <person name="Pinto D."/>
            <person name="Vollmers J."/>
            <person name="Rivas-Marin E."/>
            <person name="Kohn T."/>
            <person name="Peeters S.H."/>
            <person name="Heuer A."/>
            <person name="Rast P."/>
            <person name="Oberbeckmann S."/>
            <person name="Bunk B."/>
            <person name="Jeske O."/>
            <person name="Meyerdierks A."/>
            <person name="Storesund J.E."/>
            <person name="Kallscheuer N."/>
            <person name="Luecker S."/>
            <person name="Lage O.M."/>
            <person name="Pohl T."/>
            <person name="Merkel B.J."/>
            <person name="Hornburger P."/>
            <person name="Mueller R.-W."/>
            <person name="Bruemmer F."/>
            <person name="Labrenz M."/>
            <person name="Spormann A.M."/>
            <person name="Op den Camp H."/>
            <person name="Overmann J."/>
            <person name="Amann R."/>
            <person name="Jetten M.S.M."/>
            <person name="Mascher T."/>
            <person name="Medema M.H."/>
            <person name="Devos D.P."/>
            <person name="Kaster A.-K."/>
            <person name="Ovreas L."/>
            <person name="Rohde M."/>
            <person name="Galperin M.Y."/>
            <person name="Jogler C."/>
        </authorList>
    </citation>
    <scope>NUCLEOTIDE SEQUENCE [LARGE SCALE GENOMIC DNA]</scope>
    <source>
        <strain evidence="2 3">Spa11</strain>
    </source>
</reference>
<gene>
    <name evidence="2" type="ORF">Spa11_14070</name>
</gene>
<evidence type="ECO:0000313" key="2">
    <source>
        <dbReference type="EMBL" id="QDV73211.1"/>
    </source>
</evidence>
<keyword evidence="1" id="KW-0812">Transmembrane</keyword>
<feature type="transmembrane region" description="Helical" evidence="1">
    <location>
        <begin position="667"/>
        <end position="684"/>
    </location>
</feature>
<name>A0A518K5Z8_9BACT</name>
<protein>
    <submittedName>
        <fullName evidence="2">Uncharacterized protein</fullName>
    </submittedName>
</protein>
<dbReference type="Proteomes" id="UP000316426">
    <property type="component" value="Chromosome"/>
</dbReference>
<keyword evidence="3" id="KW-1185">Reference proteome</keyword>